<dbReference type="EMBL" id="RZNY01000004">
    <property type="protein sequence ID" value="RUT47478.1"/>
    <property type="molecule type" value="Genomic_DNA"/>
</dbReference>
<dbReference type="InterPro" id="IPR045424">
    <property type="entry name" value="DUF6509"/>
</dbReference>
<name>A0A3S1DXL1_9BACL</name>
<evidence type="ECO:0000313" key="2">
    <source>
        <dbReference type="Proteomes" id="UP000279446"/>
    </source>
</evidence>
<protein>
    <submittedName>
        <fullName evidence="1">Pullulanase</fullName>
    </submittedName>
</protein>
<gene>
    <name evidence="1" type="ORF">EJP82_07170</name>
</gene>
<organism evidence="1 2">
    <name type="scientific">Paenibacillus anaericanus</name>
    <dbReference type="NCBI Taxonomy" id="170367"/>
    <lineage>
        <taxon>Bacteria</taxon>
        <taxon>Bacillati</taxon>
        <taxon>Bacillota</taxon>
        <taxon>Bacilli</taxon>
        <taxon>Bacillales</taxon>
        <taxon>Paenibacillaceae</taxon>
        <taxon>Paenibacillus</taxon>
    </lineage>
</organism>
<dbReference type="Proteomes" id="UP000279446">
    <property type="component" value="Unassembled WGS sequence"/>
</dbReference>
<proteinExistence type="predicted"/>
<evidence type="ECO:0000313" key="1">
    <source>
        <dbReference type="EMBL" id="RUT47478.1"/>
    </source>
</evidence>
<keyword evidence="2" id="KW-1185">Reference proteome</keyword>
<dbReference type="OrthoDB" id="2736409at2"/>
<sequence>MLNISAYSKELIRDPFGILEGERYEFILDIEVPEDDELYSENGLYLKVLYGVSETKTGIIKYEIYERSSEQYLEFELEEDELKEVENFCVELLNGTTPQK</sequence>
<accession>A0A3S1DXL1</accession>
<dbReference type="AlphaFoldDB" id="A0A3S1DXL1"/>
<dbReference type="RefSeq" id="WP_127191356.1">
    <property type="nucleotide sequence ID" value="NZ_JAUSSS010000003.1"/>
</dbReference>
<comment type="caution">
    <text evidence="1">The sequence shown here is derived from an EMBL/GenBank/DDBJ whole genome shotgun (WGS) entry which is preliminary data.</text>
</comment>
<reference evidence="1 2" key="1">
    <citation type="submission" date="2018-12" db="EMBL/GenBank/DDBJ databases">
        <authorList>
            <person name="Sun L."/>
            <person name="Chen Z."/>
        </authorList>
    </citation>
    <scope>NUCLEOTIDE SEQUENCE [LARGE SCALE GENOMIC DNA]</scope>
    <source>
        <strain evidence="1 2">DSM 15890</strain>
    </source>
</reference>
<dbReference type="Pfam" id="PF20119">
    <property type="entry name" value="DUF6509"/>
    <property type="match status" value="1"/>
</dbReference>